<dbReference type="Proteomes" id="UP001233172">
    <property type="component" value="Unassembled WGS sequence"/>
</dbReference>
<sequence>QLDYFNCTYDIADVDHSLQISCNVVNVFPQAFCSFDKMKVLSGIEYTQDEVQGNTSYFNTKCSVTLDINKDSFQVKTTMYPNITGDITDMAYGICVKLSVKNVKEIIPGKRKCFLEGNSTSIHSYNCEEDLLVNDALNSSVITDEIGFNICSFL</sequence>
<feature type="non-terminal residue" evidence="1">
    <location>
        <position position="154"/>
    </location>
</feature>
<comment type="caution">
    <text evidence="1">The sequence shown here is derived from an EMBL/GenBank/DDBJ whole genome shotgun (WGS) entry which is preliminary data.</text>
</comment>
<accession>A0AAD8C5W5</accession>
<name>A0AAD8C5W5_BIOPF</name>
<dbReference type="EMBL" id="JASAOG010000009">
    <property type="protein sequence ID" value="KAK0067062.1"/>
    <property type="molecule type" value="Genomic_DNA"/>
</dbReference>
<organism evidence="1 2">
    <name type="scientific">Biomphalaria pfeifferi</name>
    <name type="common">Bloodfluke planorb</name>
    <name type="synonym">Freshwater snail</name>
    <dbReference type="NCBI Taxonomy" id="112525"/>
    <lineage>
        <taxon>Eukaryota</taxon>
        <taxon>Metazoa</taxon>
        <taxon>Spiralia</taxon>
        <taxon>Lophotrochozoa</taxon>
        <taxon>Mollusca</taxon>
        <taxon>Gastropoda</taxon>
        <taxon>Heterobranchia</taxon>
        <taxon>Euthyneura</taxon>
        <taxon>Panpulmonata</taxon>
        <taxon>Hygrophila</taxon>
        <taxon>Lymnaeoidea</taxon>
        <taxon>Planorbidae</taxon>
        <taxon>Biomphalaria</taxon>
    </lineage>
</organism>
<evidence type="ECO:0000313" key="1">
    <source>
        <dbReference type="EMBL" id="KAK0067062.1"/>
    </source>
</evidence>
<reference evidence="1" key="1">
    <citation type="journal article" date="2023" name="PLoS Negl. Trop. Dis.">
        <title>A genome sequence for Biomphalaria pfeifferi, the major vector snail for the human-infecting parasite Schistosoma mansoni.</title>
        <authorList>
            <person name="Bu L."/>
            <person name="Lu L."/>
            <person name="Laidemitt M.R."/>
            <person name="Zhang S.M."/>
            <person name="Mutuku M."/>
            <person name="Mkoji G."/>
            <person name="Steinauer M."/>
            <person name="Loker E.S."/>
        </authorList>
    </citation>
    <scope>NUCLEOTIDE SEQUENCE</scope>
    <source>
        <strain evidence="1">KasaAsao</strain>
    </source>
</reference>
<dbReference type="AlphaFoldDB" id="A0AAD8C5W5"/>
<keyword evidence="2" id="KW-1185">Reference proteome</keyword>
<gene>
    <name evidence="1" type="ORF">Bpfe_003797</name>
</gene>
<proteinExistence type="predicted"/>
<protein>
    <submittedName>
        <fullName evidence="1">Uncharacterized protein</fullName>
    </submittedName>
</protein>
<feature type="non-terminal residue" evidence="1">
    <location>
        <position position="1"/>
    </location>
</feature>
<reference evidence="1" key="2">
    <citation type="submission" date="2023-04" db="EMBL/GenBank/DDBJ databases">
        <authorList>
            <person name="Bu L."/>
            <person name="Lu L."/>
            <person name="Laidemitt M.R."/>
            <person name="Zhang S.M."/>
            <person name="Mutuku M."/>
            <person name="Mkoji G."/>
            <person name="Steinauer M."/>
            <person name="Loker E.S."/>
        </authorList>
    </citation>
    <scope>NUCLEOTIDE SEQUENCE</scope>
    <source>
        <strain evidence="1">KasaAsao</strain>
        <tissue evidence="1">Whole Snail</tissue>
    </source>
</reference>
<evidence type="ECO:0000313" key="2">
    <source>
        <dbReference type="Proteomes" id="UP001233172"/>
    </source>
</evidence>